<dbReference type="EMBL" id="KN840569">
    <property type="protein sequence ID" value="KIP04571.1"/>
    <property type="molecule type" value="Genomic_DNA"/>
</dbReference>
<gene>
    <name evidence="1" type="ORF">PHLGIDRAFT_19932</name>
</gene>
<proteinExistence type="predicted"/>
<protein>
    <submittedName>
        <fullName evidence="1">Uncharacterized protein</fullName>
    </submittedName>
</protein>
<dbReference type="HOGENOM" id="CLU_2334368_0_0_1"/>
<keyword evidence="2" id="KW-1185">Reference proteome</keyword>
<reference evidence="1 2" key="1">
    <citation type="journal article" date="2014" name="PLoS Genet.">
        <title>Analysis of the Phlebiopsis gigantea genome, transcriptome and secretome provides insight into its pioneer colonization strategies of wood.</title>
        <authorList>
            <person name="Hori C."/>
            <person name="Ishida T."/>
            <person name="Igarashi K."/>
            <person name="Samejima M."/>
            <person name="Suzuki H."/>
            <person name="Master E."/>
            <person name="Ferreira P."/>
            <person name="Ruiz-Duenas F.J."/>
            <person name="Held B."/>
            <person name="Canessa P."/>
            <person name="Larrondo L.F."/>
            <person name="Schmoll M."/>
            <person name="Druzhinina I.S."/>
            <person name="Kubicek C.P."/>
            <person name="Gaskell J.A."/>
            <person name="Kersten P."/>
            <person name="St John F."/>
            <person name="Glasner J."/>
            <person name="Sabat G."/>
            <person name="Splinter BonDurant S."/>
            <person name="Syed K."/>
            <person name="Yadav J."/>
            <person name="Mgbeahuruike A.C."/>
            <person name="Kovalchuk A."/>
            <person name="Asiegbu F.O."/>
            <person name="Lackner G."/>
            <person name="Hoffmeister D."/>
            <person name="Rencoret J."/>
            <person name="Gutierrez A."/>
            <person name="Sun H."/>
            <person name="Lindquist E."/>
            <person name="Barry K."/>
            <person name="Riley R."/>
            <person name="Grigoriev I.V."/>
            <person name="Henrissat B."/>
            <person name="Kues U."/>
            <person name="Berka R.M."/>
            <person name="Martinez A.T."/>
            <person name="Covert S.F."/>
            <person name="Blanchette R.A."/>
            <person name="Cullen D."/>
        </authorList>
    </citation>
    <scope>NUCLEOTIDE SEQUENCE [LARGE SCALE GENOMIC DNA]</scope>
    <source>
        <strain evidence="1 2">11061_1 CR5-6</strain>
    </source>
</reference>
<accession>A0A0C3RUC1</accession>
<dbReference type="AlphaFoldDB" id="A0A0C3RUC1"/>
<name>A0A0C3RUC1_PHLG1</name>
<evidence type="ECO:0000313" key="1">
    <source>
        <dbReference type="EMBL" id="KIP04571.1"/>
    </source>
</evidence>
<organism evidence="1 2">
    <name type="scientific">Phlebiopsis gigantea (strain 11061_1 CR5-6)</name>
    <name type="common">White-rot fungus</name>
    <name type="synonym">Peniophora gigantea</name>
    <dbReference type="NCBI Taxonomy" id="745531"/>
    <lineage>
        <taxon>Eukaryota</taxon>
        <taxon>Fungi</taxon>
        <taxon>Dikarya</taxon>
        <taxon>Basidiomycota</taxon>
        <taxon>Agaricomycotina</taxon>
        <taxon>Agaricomycetes</taxon>
        <taxon>Polyporales</taxon>
        <taxon>Phanerochaetaceae</taxon>
        <taxon>Phlebiopsis</taxon>
    </lineage>
</organism>
<dbReference type="Proteomes" id="UP000053257">
    <property type="component" value="Unassembled WGS sequence"/>
</dbReference>
<sequence length="98" mass="10662">MSSPIITAGIVSSGVRVPRTPPIMSSLPVPFLVISPNPVPRQIPRPPTLIIPAALRVVSPVCVRCSARRSQMDIPPVARVLSRPFVHVFIWSPIPRTL</sequence>
<evidence type="ECO:0000313" key="2">
    <source>
        <dbReference type="Proteomes" id="UP000053257"/>
    </source>
</evidence>